<proteinExistence type="predicted"/>
<reference evidence="12" key="2">
    <citation type="journal article" date="2023" name="BMC Genomics">
        <title>Pest status, molecular evolution, and epigenetic factors derived from the genome assembly of Frankliniella fusca, a thysanopteran phytovirus vector.</title>
        <authorList>
            <person name="Catto M.A."/>
            <person name="Labadie P.E."/>
            <person name="Jacobson A.L."/>
            <person name="Kennedy G.G."/>
            <person name="Srinivasan R."/>
            <person name="Hunt B.G."/>
        </authorList>
    </citation>
    <scope>NUCLEOTIDE SEQUENCE</scope>
    <source>
        <strain evidence="12">PL_HMW_Pooled</strain>
    </source>
</reference>
<evidence type="ECO:0000256" key="10">
    <source>
        <dbReference type="SAM" id="MobiDB-lite"/>
    </source>
</evidence>
<feature type="domain" description="BED-type" evidence="11">
    <location>
        <begin position="6"/>
        <end position="53"/>
    </location>
</feature>
<dbReference type="SUPFAM" id="SSF140996">
    <property type="entry name" value="Hermes dimerisation domain"/>
    <property type="match status" value="1"/>
</dbReference>
<dbReference type="EMBL" id="JAHWGI010001074">
    <property type="protein sequence ID" value="KAK3922205.1"/>
    <property type="molecule type" value="Genomic_DNA"/>
</dbReference>
<feature type="region of interest" description="Disordered" evidence="10">
    <location>
        <begin position="591"/>
        <end position="610"/>
    </location>
</feature>
<dbReference type="SUPFAM" id="SSF53098">
    <property type="entry name" value="Ribonuclease H-like"/>
    <property type="match status" value="1"/>
</dbReference>
<feature type="region of interest" description="Disordered" evidence="10">
    <location>
        <begin position="93"/>
        <end position="165"/>
    </location>
</feature>
<evidence type="ECO:0000256" key="7">
    <source>
        <dbReference type="ARBA" id="ARBA00023163"/>
    </source>
</evidence>
<comment type="subcellular location">
    <subcellularLocation>
        <location evidence="1">Nucleus</location>
    </subcellularLocation>
</comment>
<protein>
    <submittedName>
        <fullName evidence="12">E3 SUMO-protein ligase ZBED1</fullName>
    </submittedName>
</protein>
<evidence type="ECO:0000256" key="3">
    <source>
        <dbReference type="ARBA" id="ARBA00022771"/>
    </source>
</evidence>
<keyword evidence="3 9" id="KW-0863">Zinc-finger</keyword>
<dbReference type="Proteomes" id="UP001219518">
    <property type="component" value="Unassembled WGS sequence"/>
</dbReference>
<dbReference type="GO" id="GO:0003677">
    <property type="term" value="F:DNA binding"/>
    <property type="evidence" value="ECO:0007669"/>
    <property type="project" value="UniProtKB-KW"/>
</dbReference>
<dbReference type="Pfam" id="PF05699">
    <property type="entry name" value="Dimer_Tnp_hAT"/>
    <property type="match status" value="1"/>
</dbReference>
<dbReference type="GO" id="GO:0005634">
    <property type="term" value="C:nucleus"/>
    <property type="evidence" value="ECO:0007669"/>
    <property type="project" value="UniProtKB-SubCell"/>
</dbReference>
<dbReference type="SUPFAM" id="SSF57667">
    <property type="entry name" value="beta-beta-alpha zinc fingers"/>
    <property type="match status" value="1"/>
</dbReference>
<evidence type="ECO:0000259" key="11">
    <source>
        <dbReference type="PROSITE" id="PS50808"/>
    </source>
</evidence>
<name>A0AAE1LJW8_9NEOP</name>
<evidence type="ECO:0000256" key="4">
    <source>
        <dbReference type="ARBA" id="ARBA00022833"/>
    </source>
</evidence>
<feature type="compositionally biased region" description="Low complexity" evidence="10">
    <location>
        <begin position="99"/>
        <end position="111"/>
    </location>
</feature>
<keyword evidence="5" id="KW-0805">Transcription regulation</keyword>
<keyword evidence="12" id="KW-0436">Ligase</keyword>
<evidence type="ECO:0000256" key="1">
    <source>
        <dbReference type="ARBA" id="ARBA00004123"/>
    </source>
</evidence>
<dbReference type="InterPro" id="IPR003656">
    <property type="entry name" value="Znf_BED"/>
</dbReference>
<keyword evidence="8" id="KW-0539">Nucleus</keyword>
<evidence type="ECO:0000256" key="8">
    <source>
        <dbReference type="ARBA" id="ARBA00023242"/>
    </source>
</evidence>
<accession>A0AAE1LJW8</accession>
<dbReference type="Pfam" id="PF02892">
    <property type="entry name" value="zf-BED"/>
    <property type="match status" value="1"/>
</dbReference>
<dbReference type="InterPro" id="IPR012337">
    <property type="entry name" value="RNaseH-like_sf"/>
</dbReference>
<feature type="region of interest" description="Disordered" evidence="10">
    <location>
        <begin position="622"/>
        <end position="641"/>
    </location>
</feature>
<reference evidence="12" key="1">
    <citation type="submission" date="2021-07" db="EMBL/GenBank/DDBJ databases">
        <authorList>
            <person name="Catto M.A."/>
            <person name="Jacobson A."/>
            <person name="Kennedy G."/>
            <person name="Labadie P."/>
            <person name="Hunt B.G."/>
            <person name="Srinivasan R."/>
        </authorList>
    </citation>
    <scope>NUCLEOTIDE SEQUENCE</scope>
    <source>
        <strain evidence="12">PL_HMW_Pooled</strain>
        <tissue evidence="12">Head</tissue>
    </source>
</reference>
<organism evidence="12 13">
    <name type="scientific">Frankliniella fusca</name>
    <dbReference type="NCBI Taxonomy" id="407009"/>
    <lineage>
        <taxon>Eukaryota</taxon>
        <taxon>Metazoa</taxon>
        <taxon>Ecdysozoa</taxon>
        <taxon>Arthropoda</taxon>
        <taxon>Hexapoda</taxon>
        <taxon>Insecta</taxon>
        <taxon>Pterygota</taxon>
        <taxon>Neoptera</taxon>
        <taxon>Paraneoptera</taxon>
        <taxon>Thysanoptera</taxon>
        <taxon>Terebrantia</taxon>
        <taxon>Thripoidea</taxon>
        <taxon>Thripidae</taxon>
        <taxon>Frankliniella</taxon>
    </lineage>
</organism>
<sequence length="739" mass="82433">MERRGKRVSPVWTHFKKVARELAKCNYCPDARAEVQNKNSNTTNLINHLKNHHFPIYLKMVQESDSGTPTGGDSYDSEGSVDVDEAGLLSEIVVPTQSPSPASASGDNSDSGSERAPSTSMSTTNCSTSTFMTPASTAPRRSDSRSSSRSRSCTPQPQGTLDSVCAPDSKATEKLHYAVTHYIVTCNRPLNTVEKPGFRDMLQTFKPGYKVLSRRVLTDEYIPKVKEQVVDHLKTLLKGGGDYSLTSDNWTSNADVPYASLTAHFFDKEWENLHAVTLSCRASQESHNGEMMKEFFEEALDSWGLPVERCVALTTDNASDMRLAAELMDLPHMRCIAHTIQNGVEAVFKTVEIKKALKECKDLASWQHSKKVWSAYKAWVKKHNGEKAKKLPTISPTRWWTELNLLECVAENVDLLRQFAAAYTRGRFQNVVPGAVTMYIVHSVIRALKPIEQICTNLSADTYVTASAVLPVIHLLEVGFEDDEVDLEIDLTTEEAHLVVKDSLLPAALRRPILAKLHKRFSPSVLDEEDIEDMTPQMAAQARIDHRCAVKCNALLTKVSFLDPRYRDELTVGERELAREKLKAEFQATLTTTEGAEREQNSPAPVKPSLSGLFAKRRRTMAVDGGNQQQPRPRGSGGSAATPELLFVQELARYENSPKVDMDLDIRMWWKERVDSYPRLAPMARKYLCVPATSTCSERLFSTGGNVVTDTRTCLGGDLSETLIFLSSNKAYIKKPQHR</sequence>
<feature type="compositionally biased region" description="Low complexity" evidence="10">
    <location>
        <begin position="118"/>
        <end position="130"/>
    </location>
</feature>
<dbReference type="GO" id="GO:0008270">
    <property type="term" value="F:zinc ion binding"/>
    <property type="evidence" value="ECO:0007669"/>
    <property type="project" value="UniProtKB-KW"/>
</dbReference>
<dbReference type="GO" id="GO:0009791">
    <property type="term" value="P:post-embryonic development"/>
    <property type="evidence" value="ECO:0007669"/>
    <property type="project" value="UniProtKB-ARBA"/>
</dbReference>
<keyword evidence="4" id="KW-0862">Zinc</keyword>
<evidence type="ECO:0000256" key="2">
    <source>
        <dbReference type="ARBA" id="ARBA00022723"/>
    </source>
</evidence>
<dbReference type="GO" id="GO:0016874">
    <property type="term" value="F:ligase activity"/>
    <property type="evidence" value="ECO:0007669"/>
    <property type="project" value="UniProtKB-KW"/>
</dbReference>
<evidence type="ECO:0000313" key="13">
    <source>
        <dbReference type="Proteomes" id="UP001219518"/>
    </source>
</evidence>
<dbReference type="PANTHER" id="PTHR46481:SF10">
    <property type="entry name" value="ZINC FINGER BED DOMAIN-CONTAINING PROTEIN 39"/>
    <property type="match status" value="1"/>
</dbReference>
<dbReference type="InterPro" id="IPR036236">
    <property type="entry name" value="Znf_C2H2_sf"/>
</dbReference>
<dbReference type="InterPro" id="IPR052035">
    <property type="entry name" value="ZnF_BED_domain_contain"/>
</dbReference>
<dbReference type="PROSITE" id="PS50808">
    <property type="entry name" value="ZF_BED"/>
    <property type="match status" value="1"/>
</dbReference>
<keyword evidence="13" id="KW-1185">Reference proteome</keyword>
<keyword evidence="2" id="KW-0479">Metal-binding</keyword>
<evidence type="ECO:0000256" key="6">
    <source>
        <dbReference type="ARBA" id="ARBA00023125"/>
    </source>
</evidence>
<evidence type="ECO:0000256" key="5">
    <source>
        <dbReference type="ARBA" id="ARBA00023015"/>
    </source>
</evidence>
<keyword evidence="7" id="KW-0804">Transcription</keyword>
<dbReference type="PANTHER" id="PTHR46481">
    <property type="entry name" value="ZINC FINGER BED DOMAIN-CONTAINING PROTEIN 4"/>
    <property type="match status" value="1"/>
</dbReference>
<keyword evidence="6" id="KW-0238">DNA-binding</keyword>
<evidence type="ECO:0000256" key="9">
    <source>
        <dbReference type="PROSITE-ProRule" id="PRU00027"/>
    </source>
</evidence>
<comment type="caution">
    <text evidence="12">The sequence shown here is derived from an EMBL/GenBank/DDBJ whole genome shotgun (WGS) entry which is preliminary data.</text>
</comment>
<dbReference type="InterPro" id="IPR008906">
    <property type="entry name" value="HATC_C_dom"/>
</dbReference>
<evidence type="ECO:0000313" key="12">
    <source>
        <dbReference type="EMBL" id="KAK3922205.1"/>
    </source>
</evidence>
<dbReference type="AlphaFoldDB" id="A0AAE1LJW8"/>
<dbReference type="SMART" id="SM00614">
    <property type="entry name" value="ZnF_BED"/>
    <property type="match status" value="1"/>
</dbReference>
<gene>
    <name evidence="12" type="ORF">KUF71_011679</name>
</gene>
<dbReference type="GO" id="GO:0046983">
    <property type="term" value="F:protein dimerization activity"/>
    <property type="evidence" value="ECO:0007669"/>
    <property type="project" value="InterPro"/>
</dbReference>